<comment type="caution">
    <text evidence="1">The sequence shown here is derived from an EMBL/GenBank/DDBJ whole genome shotgun (WGS) entry which is preliminary data.</text>
</comment>
<keyword evidence="2" id="KW-1185">Reference proteome</keyword>
<dbReference type="EMBL" id="JBGCBD010000002">
    <property type="protein sequence ID" value="MEY9810367.1"/>
    <property type="molecule type" value="Genomic_DNA"/>
</dbReference>
<reference evidence="1" key="1">
    <citation type="submission" date="2024-07" db="EMBL/GenBank/DDBJ databases">
        <title>Genome sequencing of plant associated microbes to promote plant fitness in Sorghum bicolor and Oryza sativa.</title>
        <authorList>
            <person name="Coleman-Derr D."/>
        </authorList>
    </citation>
    <scope>NUCLEOTIDE SEQUENCE</scope>
    <source>
        <strain evidence="1">SAI-173</strain>
    </source>
</reference>
<name>A0ACC6UFS8_STRAO</name>
<sequence>MTTTHRTPWPGLPADDETPAHRADSRADERLYERLGDAVAAADAPDVVFAVSRHGRRTVRTGGTAAPSRRPRDTLRYEIGSATKTFTGLLLAQLMDSGRLSGGEPALTLLDGGRPVGPAPATLVHLMTHTAGLPRLPAGFRARALPAWHTNPYARYPDARVIDAFLRHHPRHRPGTRWRYSNFGVAVLGHALAAATETPWPDLTADRLLRPLALRDTALRPGTGGADATGHGKDGATAMPPFDAGGFQAAGAVRATPHDLLTFLEAHLDPARCPPLAGALHAVRTPVLRRGPGHRHVHTVAWFRHPTDGGPLYFHAGATPGQQAFLGFRPDTGTALAAVCTRRFRRHDPFVATAYALLAEE</sequence>
<organism evidence="1 2">
    <name type="scientific">Streptomyces albogriseolus</name>
    <dbReference type="NCBI Taxonomy" id="1887"/>
    <lineage>
        <taxon>Bacteria</taxon>
        <taxon>Bacillati</taxon>
        <taxon>Actinomycetota</taxon>
        <taxon>Actinomycetes</taxon>
        <taxon>Kitasatosporales</taxon>
        <taxon>Streptomycetaceae</taxon>
        <taxon>Streptomyces</taxon>
        <taxon>Streptomyces albogriseolus group</taxon>
    </lineage>
</organism>
<protein>
    <submittedName>
        <fullName evidence="1">CubicO group peptidase (Beta-lactamase class C family)</fullName>
    </submittedName>
</protein>
<evidence type="ECO:0000313" key="2">
    <source>
        <dbReference type="Proteomes" id="UP001565447"/>
    </source>
</evidence>
<accession>A0ACC6UFS8</accession>
<gene>
    <name evidence="1" type="ORF">RKD21_000624</name>
</gene>
<proteinExistence type="predicted"/>
<dbReference type="Proteomes" id="UP001565447">
    <property type="component" value="Unassembled WGS sequence"/>
</dbReference>
<evidence type="ECO:0000313" key="1">
    <source>
        <dbReference type="EMBL" id="MEY9810367.1"/>
    </source>
</evidence>